<dbReference type="InterPro" id="IPR023213">
    <property type="entry name" value="CAT-like_dom_sf"/>
</dbReference>
<dbReference type="RefSeq" id="WP_230742210.1">
    <property type="nucleotide sequence ID" value="NZ_PGCK01000008.1"/>
</dbReference>
<dbReference type="Gene3D" id="3.30.559.30">
    <property type="entry name" value="Nonribosomal peptide synthetase, condensation domain"/>
    <property type="match status" value="1"/>
</dbReference>
<dbReference type="EMBL" id="PGCK01000008">
    <property type="protein sequence ID" value="MCD1295356.1"/>
    <property type="molecule type" value="Genomic_DNA"/>
</dbReference>
<accession>A0AAP2REK7</accession>
<dbReference type="InterPro" id="IPR009721">
    <property type="entry name" value="O-acyltransferase_WSD1_C"/>
</dbReference>
<dbReference type="PANTHER" id="PTHR28037">
    <property type="entry name" value="ALCOHOL O-ACETYLTRANSFERASE 1-RELATED"/>
    <property type="match status" value="1"/>
</dbReference>
<keyword evidence="1" id="KW-0472">Membrane</keyword>
<comment type="caution">
    <text evidence="3">The sequence shown here is derived from an EMBL/GenBank/DDBJ whole genome shotgun (WGS) entry which is preliminary data.</text>
</comment>
<dbReference type="Gene3D" id="3.30.559.10">
    <property type="entry name" value="Chloramphenicol acetyltransferase-like domain"/>
    <property type="match status" value="1"/>
</dbReference>
<dbReference type="PANTHER" id="PTHR28037:SF1">
    <property type="entry name" value="ALCOHOL O-ACETYLTRANSFERASE 1-RELATED"/>
    <property type="match status" value="1"/>
</dbReference>
<proteinExistence type="predicted"/>
<feature type="transmembrane region" description="Helical" evidence="1">
    <location>
        <begin position="327"/>
        <end position="348"/>
    </location>
</feature>
<organism evidence="3 4">
    <name type="scientific">Methanooceanicella nereidis</name>
    <dbReference type="NCBI Taxonomy" id="2052831"/>
    <lineage>
        <taxon>Archaea</taxon>
        <taxon>Methanobacteriati</taxon>
        <taxon>Methanobacteriota</taxon>
        <taxon>Stenosarchaea group</taxon>
        <taxon>Methanomicrobia</taxon>
        <taxon>Methanocellales</taxon>
        <taxon>Methanocellaceae</taxon>
        <taxon>Methanooceanicella</taxon>
    </lineage>
</organism>
<reference evidence="3 4" key="1">
    <citation type="submission" date="2017-11" db="EMBL/GenBank/DDBJ databases">
        <title>Isolation and Characterization of Family Methanocellaceae Species from Potential Methane Hydrate Area Offshore Southwestern Taiwan.</title>
        <authorList>
            <person name="Zhang W.-L."/>
            <person name="Chen W.-C."/>
            <person name="Lai M.-C."/>
            <person name="Chen S.-C."/>
        </authorList>
    </citation>
    <scope>NUCLEOTIDE SEQUENCE [LARGE SCALE GENOMIC DNA]</scope>
    <source>
        <strain evidence="3 4">CWC-04</strain>
    </source>
</reference>
<keyword evidence="1" id="KW-0812">Transmembrane</keyword>
<protein>
    <recommendedName>
        <fullName evidence="2">O-acyltransferase WSD1 C-terminal domain-containing protein</fullName>
    </recommendedName>
</protein>
<dbReference type="SUPFAM" id="SSF52777">
    <property type="entry name" value="CoA-dependent acyltransferases"/>
    <property type="match status" value="2"/>
</dbReference>
<keyword evidence="1" id="KW-1133">Transmembrane helix</keyword>
<dbReference type="Proteomes" id="UP001320159">
    <property type="component" value="Unassembled WGS sequence"/>
</dbReference>
<name>A0AAP2REK7_9EURY</name>
<dbReference type="Pfam" id="PF06974">
    <property type="entry name" value="WS_DGAT_C"/>
    <property type="match status" value="1"/>
</dbReference>
<evidence type="ECO:0000256" key="1">
    <source>
        <dbReference type="SAM" id="Phobius"/>
    </source>
</evidence>
<feature type="domain" description="O-acyltransferase WSD1 C-terminal" evidence="2">
    <location>
        <begin position="303"/>
        <end position="429"/>
    </location>
</feature>
<sequence length="436" mass="48378">MAAGPFNNDKIQEFYRASATDQLMFINNSNSDGQMHSLITFSGRVDAGLMARSIRLSLDAEPVLGCRMTKGPFRLRWQRSDSLDSIDLCPVIETVDALNEALRFMAAPMDTFTAPQIQARLFRSDRDVLCVKMTHAVADGGGFKEYLELLSSIYRHACLDPGYRPVPNSRGNRSPWQLEKHVGLSTLAQSSLHITIPGLEWCFPVTSSDYSGRSFLTAEIGPERSAAIRAYAHGKGIKINDLLLTAFYRALFEVLDPPAGKPLPVTVPVNLRRYMPSGKAGSICSLSGLFIPAINREPGEAFEDTLSRVHEFMDTAKRNKMDLSQMLFLQTAFVAGYMPMSFVTRHFVKQRARALMTIPCFSNLGIIGPKDVNFGDIKVTDISLFGPVTFPPYLDFTVYSFGDTMRCSISYCDTAADVNLVKSLLDDFIREISGLI</sequence>
<gene>
    <name evidence="3" type="ORF">CUJ83_10125</name>
</gene>
<evidence type="ECO:0000313" key="3">
    <source>
        <dbReference type="EMBL" id="MCD1295356.1"/>
    </source>
</evidence>
<evidence type="ECO:0000259" key="2">
    <source>
        <dbReference type="Pfam" id="PF06974"/>
    </source>
</evidence>
<evidence type="ECO:0000313" key="4">
    <source>
        <dbReference type="Proteomes" id="UP001320159"/>
    </source>
</evidence>
<dbReference type="AlphaFoldDB" id="A0AAP2REK7"/>
<dbReference type="InterPro" id="IPR052058">
    <property type="entry name" value="Alcohol_O-acetyltransferase"/>
</dbReference>
<keyword evidence="4" id="KW-1185">Reference proteome</keyword>